<reference evidence="5 6" key="1">
    <citation type="submission" date="2024-06" db="EMBL/GenBank/DDBJ databases">
        <title>A chromosome-level genome assembly of beet webworm, Loxostege sticticalis.</title>
        <authorList>
            <person name="Zhang Y."/>
        </authorList>
    </citation>
    <scope>NUCLEOTIDE SEQUENCE [LARGE SCALE GENOMIC DNA]</scope>
    <source>
        <strain evidence="5">AQ028</strain>
        <tissue evidence="5">Male pupae</tissue>
    </source>
</reference>
<comment type="subcellular location">
    <subcellularLocation>
        <location evidence="1">Nucleus</location>
    </subcellularLocation>
</comment>
<sequence length="274" mass="32004">MDNHGVNVALVRAIKDYPCLYDNNLPAYCRKEITDDAWNKVATQIGIPGAAGECKEKWKNLRWGFIRSLRPNADGSARKKYYLHEQMEFVLPYIKLLPKTGSYTLQPNIDSDTEEENMQLLDGEFLEYEILENPFYKRARNHETETKQTTEKTESLKNGKLPQSSEIDVLSEPRKKRIRIHEPVTEQATDTDSRRLFLLSLLPEVNVLTEKQMRAFRRKIFQLIDDIVEDTKNKCVASEEQTPDSPPRFETQIIKTETLAEEHYLTFFIFVIWV</sequence>
<dbReference type="InterPro" id="IPR039353">
    <property type="entry name" value="TF_Adf1"/>
</dbReference>
<dbReference type="AlphaFoldDB" id="A0ABD0SRQ9"/>
<dbReference type="Pfam" id="PF10545">
    <property type="entry name" value="MADF_DNA_bdg"/>
    <property type="match status" value="1"/>
</dbReference>
<evidence type="ECO:0000259" key="3">
    <source>
        <dbReference type="PROSITE" id="PS51029"/>
    </source>
</evidence>
<dbReference type="EMBL" id="JBEDNZ010000018">
    <property type="protein sequence ID" value="KAL0821116.1"/>
    <property type="molecule type" value="Genomic_DNA"/>
</dbReference>
<keyword evidence="1" id="KW-0539">Nucleus</keyword>
<organism evidence="5 6">
    <name type="scientific">Loxostege sticticalis</name>
    <name type="common">Beet webworm moth</name>
    <dbReference type="NCBI Taxonomy" id="481309"/>
    <lineage>
        <taxon>Eukaryota</taxon>
        <taxon>Metazoa</taxon>
        <taxon>Ecdysozoa</taxon>
        <taxon>Arthropoda</taxon>
        <taxon>Hexapoda</taxon>
        <taxon>Insecta</taxon>
        <taxon>Pterygota</taxon>
        <taxon>Neoptera</taxon>
        <taxon>Endopterygota</taxon>
        <taxon>Lepidoptera</taxon>
        <taxon>Glossata</taxon>
        <taxon>Ditrysia</taxon>
        <taxon>Pyraloidea</taxon>
        <taxon>Crambidae</taxon>
        <taxon>Pyraustinae</taxon>
        <taxon>Loxostege</taxon>
    </lineage>
</organism>
<evidence type="ECO:0000256" key="2">
    <source>
        <dbReference type="SAM" id="MobiDB-lite"/>
    </source>
</evidence>
<feature type="domain" description="BESS" evidence="4">
    <location>
        <begin position="191"/>
        <end position="230"/>
    </location>
</feature>
<dbReference type="PANTHER" id="PTHR12243:SF60">
    <property type="entry name" value="SI:CH211-15D5.12-RELATED"/>
    <property type="match status" value="1"/>
</dbReference>
<evidence type="ECO:0000313" key="6">
    <source>
        <dbReference type="Proteomes" id="UP001549921"/>
    </source>
</evidence>
<feature type="domain" description="MADF" evidence="3">
    <location>
        <begin position="9"/>
        <end position="95"/>
    </location>
</feature>
<evidence type="ECO:0008006" key="7">
    <source>
        <dbReference type="Google" id="ProtNLM"/>
    </source>
</evidence>
<dbReference type="PROSITE" id="PS51029">
    <property type="entry name" value="MADF"/>
    <property type="match status" value="1"/>
</dbReference>
<dbReference type="SMART" id="SM00595">
    <property type="entry name" value="MADF"/>
    <property type="match status" value="1"/>
</dbReference>
<dbReference type="GO" id="GO:0005634">
    <property type="term" value="C:nucleus"/>
    <property type="evidence" value="ECO:0007669"/>
    <property type="project" value="UniProtKB-SubCell"/>
</dbReference>
<feature type="compositionally biased region" description="Basic and acidic residues" evidence="2">
    <location>
        <begin position="141"/>
        <end position="157"/>
    </location>
</feature>
<accession>A0ABD0SRQ9</accession>
<evidence type="ECO:0000256" key="1">
    <source>
        <dbReference type="PROSITE-ProRule" id="PRU00371"/>
    </source>
</evidence>
<gene>
    <name evidence="5" type="ORF">ABMA28_005737</name>
</gene>
<dbReference type="InterPro" id="IPR006578">
    <property type="entry name" value="MADF-dom"/>
</dbReference>
<protein>
    <recommendedName>
        <fullName evidence="7">Transcription factor Adf-1</fullName>
    </recommendedName>
</protein>
<feature type="region of interest" description="Disordered" evidence="2">
    <location>
        <begin position="140"/>
        <end position="173"/>
    </location>
</feature>
<evidence type="ECO:0000259" key="4">
    <source>
        <dbReference type="PROSITE" id="PS51031"/>
    </source>
</evidence>
<proteinExistence type="predicted"/>
<dbReference type="Pfam" id="PF02944">
    <property type="entry name" value="BESS"/>
    <property type="match status" value="1"/>
</dbReference>
<dbReference type="PANTHER" id="PTHR12243">
    <property type="entry name" value="MADF DOMAIN TRANSCRIPTION FACTOR"/>
    <property type="match status" value="1"/>
</dbReference>
<evidence type="ECO:0000313" key="5">
    <source>
        <dbReference type="EMBL" id="KAL0821116.1"/>
    </source>
</evidence>
<dbReference type="Proteomes" id="UP001549921">
    <property type="component" value="Unassembled WGS sequence"/>
</dbReference>
<dbReference type="PROSITE" id="PS51031">
    <property type="entry name" value="BESS"/>
    <property type="match status" value="1"/>
</dbReference>
<comment type="caution">
    <text evidence="5">The sequence shown here is derived from an EMBL/GenBank/DDBJ whole genome shotgun (WGS) entry which is preliminary data.</text>
</comment>
<name>A0ABD0SRQ9_LOXSC</name>
<dbReference type="InterPro" id="IPR004210">
    <property type="entry name" value="BESS_motif"/>
</dbReference>